<evidence type="ECO:0000259" key="9">
    <source>
        <dbReference type="Pfam" id="PF12704"/>
    </source>
</evidence>
<feature type="transmembrane region" description="Helical" evidence="7">
    <location>
        <begin position="294"/>
        <end position="320"/>
    </location>
</feature>
<dbReference type="Proteomes" id="UP000240009">
    <property type="component" value="Unassembled WGS sequence"/>
</dbReference>
<dbReference type="Pfam" id="PF12704">
    <property type="entry name" value="MacB_PCD"/>
    <property type="match status" value="1"/>
</dbReference>
<evidence type="ECO:0000256" key="1">
    <source>
        <dbReference type="ARBA" id="ARBA00004651"/>
    </source>
</evidence>
<keyword evidence="2" id="KW-1003">Cell membrane</keyword>
<feature type="transmembrane region" description="Helical" evidence="7">
    <location>
        <begin position="21"/>
        <end position="40"/>
    </location>
</feature>
<dbReference type="AlphaFoldDB" id="A0A2S8FES0"/>
<evidence type="ECO:0000313" key="11">
    <source>
        <dbReference type="Proteomes" id="UP000240009"/>
    </source>
</evidence>
<keyword evidence="4 7" id="KW-1133">Transmembrane helix</keyword>
<evidence type="ECO:0000256" key="4">
    <source>
        <dbReference type="ARBA" id="ARBA00022989"/>
    </source>
</evidence>
<comment type="subcellular location">
    <subcellularLocation>
        <location evidence="1">Cell membrane</location>
        <topology evidence="1">Multi-pass membrane protein</topology>
    </subcellularLocation>
</comment>
<dbReference type="PANTHER" id="PTHR30572">
    <property type="entry name" value="MEMBRANE COMPONENT OF TRANSPORTER-RELATED"/>
    <property type="match status" value="1"/>
</dbReference>
<gene>
    <name evidence="10" type="ORF">C5Y96_14505</name>
</gene>
<feature type="domain" description="ABC3 transporter permease C-terminal" evidence="8">
    <location>
        <begin position="302"/>
        <end position="433"/>
    </location>
</feature>
<comment type="caution">
    <text evidence="10">The sequence shown here is derived from an EMBL/GenBank/DDBJ whole genome shotgun (WGS) entry which is preliminary data.</text>
</comment>
<organism evidence="10 11">
    <name type="scientific">Blastopirellula marina</name>
    <dbReference type="NCBI Taxonomy" id="124"/>
    <lineage>
        <taxon>Bacteria</taxon>
        <taxon>Pseudomonadati</taxon>
        <taxon>Planctomycetota</taxon>
        <taxon>Planctomycetia</taxon>
        <taxon>Pirellulales</taxon>
        <taxon>Pirellulaceae</taxon>
        <taxon>Blastopirellula</taxon>
    </lineage>
</organism>
<dbReference type="GO" id="GO:0005886">
    <property type="term" value="C:plasma membrane"/>
    <property type="evidence" value="ECO:0007669"/>
    <property type="project" value="UniProtKB-SubCell"/>
</dbReference>
<dbReference type="PANTHER" id="PTHR30572:SF4">
    <property type="entry name" value="ABC TRANSPORTER PERMEASE YTRF"/>
    <property type="match status" value="1"/>
</dbReference>
<dbReference type="InterPro" id="IPR025857">
    <property type="entry name" value="MacB_PCD"/>
</dbReference>
<name>A0A2S8FES0_9BACT</name>
<proteinExistence type="inferred from homology"/>
<dbReference type="OrthoDB" id="9770099at2"/>
<dbReference type="GO" id="GO:0022857">
    <property type="term" value="F:transmembrane transporter activity"/>
    <property type="evidence" value="ECO:0007669"/>
    <property type="project" value="TreeGrafter"/>
</dbReference>
<reference evidence="10 11" key="1">
    <citation type="submission" date="2018-02" db="EMBL/GenBank/DDBJ databases">
        <title>Comparative genomes isolates from brazilian mangrove.</title>
        <authorList>
            <person name="Araujo J.E."/>
            <person name="Taketani R.G."/>
            <person name="Silva M.C.P."/>
            <person name="Loureco M.V."/>
            <person name="Andreote F.D."/>
        </authorList>
    </citation>
    <scope>NUCLEOTIDE SEQUENCE [LARGE SCALE GENOMIC DNA]</scope>
    <source>
        <strain evidence="10 11">HEX-2 MGV</strain>
    </source>
</reference>
<feature type="transmembrane region" description="Helical" evidence="7">
    <location>
        <begin position="402"/>
        <end position="424"/>
    </location>
</feature>
<evidence type="ECO:0000259" key="8">
    <source>
        <dbReference type="Pfam" id="PF02687"/>
    </source>
</evidence>
<protein>
    <submittedName>
        <fullName evidence="10">ABC transporter substrate-binding protein</fullName>
    </submittedName>
</protein>
<dbReference type="EMBL" id="PUIA01000038">
    <property type="protein sequence ID" value="PQO30673.1"/>
    <property type="molecule type" value="Genomic_DNA"/>
</dbReference>
<comment type="similarity">
    <text evidence="6">Belongs to the ABC-4 integral membrane protein family.</text>
</comment>
<evidence type="ECO:0000313" key="10">
    <source>
        <dbReference type="EMBL" id="PQO30673.1"/>
    </source>
</evidence>
<accession>A0A2S8FES0</accession>
<evidence type="ECO:0000256" key="5">
    <source>
        <dbReference type="ARBA" id="ARBA00023136"/>
    </source>
</evidence>
<dbReference type="Pfam" id="PF02687">
    <property type="entry name" value="FtsX"/>
    <property type="match status" value="1"/>
</dbReference>
<evidence type="ECO:0000256" key="6">
    <source>
        <dbReference type="ARBA" id="ARBA00038076"/>
    </source>
</evidence>
<dbReference type="RefSeq" id="WP_105354629.1">
    <property type="nucleotide sequence ID" value="NZ_PUIA01000038.1"/>
</dbReference>
<dbReference type="InterPro" id="IPR050250">
    <property type="entry name" value="Macrolide_Exporter_MacB"/>
</dbReference>
<keyword evidence="5 7" id="KW-0472">Membrane</keyword>
<feature type="domain" description="MacB-like periplasmic core" evidence="9">
    <location>
        <begin position="21"/>
        <end position="257"/>
    </location>
</feature>
<feature type="transmembrane region" description="Helical" evidence="7">
    <location>
        <begin position="347"/>
        <end position="373"/>
    </location>
</feature>
<evidence type="ECO:0000256" key="7">
    <source>
        <dbReference type="SAM" id="Phobius"/>
    </source>
</evidence>
<evidence type="ECO:0000256" key="3">
    <source>
        <dbReference type="ARBA" id="ARBA00022692"/>
    </source>
</evidence>
<keyword evidence="3 7" id="KW-0812">Transmembrane</keyword>
<sequence>MLGLRIWKLGIKSLLLHPMRSLLTILGIFIGVASVIWLLAISEGISAKAQQQIEKLGAENIIVRTVKPPSEAIAEQRGPLTYGLKRDDWKLLEETLHSVETATPIREIRRQFRHGPNSVNGRLVGCTPAYARLNHLEVQPRRGHFLTEVEVLDKSNVCVLAAEVADSLFGFEKPVGKTIHVDDDIYTVIGVLKPKAATAAVGGSLSGQQYDKDVYIPISTLWQRIGDHVVMIEGGTFSSEIVELNQVTLKITESEQVMNTADLVRESLQNHNTLRDISVVVPLELLEQARQTKFMFMVFMGLIAAISLLVGGIGIMNIMLATVTERTREIGIRRALGAKRGDIIRQFLVETIVLSVVGGLTGVLGGLLCIPAVELARFLANTYDPALVAQLPDSIRDVSPQIVPISIPLAFGISVLVGVIFGLYPASRAADLDPIEALRAAN</sequence>
<dbReference type="InterPro" id="IPR003838">
    <property type="entry name" value="ABC3_permease_C"/>
</dbReference>
<evidence type="ECO:0000256" key="2">
    <source>
        <dbReference type="ARBA" id="ARBA00022475"/>
    </source>
</evidence>